<keyword evidence="1" id="KW-0812">Transmembrane</keyword>
<evidence type="ECO:0000313" key="2">
    <source>
        <dbReference type="EMBL" id="TYL89891.1"/>
    </source>
</evidence>
<proteinExistence type="predicted"/>
<feature type="transmembrane region" description="Helical" evidence="1">
    <location>
        <begin position="12"/>
        <end position="34"/>
    </location>
</feature>
<evidence type="ECO:0000313" key="3">
    <source>
        <dbReference type="Proteomes" id="UP000324758"/>
    </source>
</evidence>
<dbReference type="EMBL" id="VSSS01000057">
    <property type="protein sequence ID" value="TYL89891.1"/>
    <property type="molecule type" value="Genomic_DNA"/>
</dbReference>
<accession>A0A5D3K7J9</accession>
<protein>
    <submittedName>
        <fullName evidence="2">DUF2798 domain-containing protein</fullName>
    </submittedName>
</protein>
<comment type="caution">
    <text evidence="2">The sequence shown here is derived from an EMBL/GenBank/DDBJ whole genome shotgun (WGS) entry which is preliminary data.</text>
</comment>
<dbReference type="OrthoDB" id="8240012at2"/>
<evidence type="ECO:0000256" key="1">
    <source>
        <dbReference type="SAM" id="Phobius"/>
    </source>
</evidence>
<dbReference type="Proteomes" id="UP000324758">
    <property type="component" value="Unassembled WGS sequence"/>
</dbReference>
<organism evidence="2 3">
    <name type="scientific">Bradyrhizobium rifense</name>
    <dbReference type="NCBI Taxonomy" id="515499"/>
    <lineage>
        <taxon>Bacteria</taxon>
        <taxon>Pseudomonadati</taxon>
        <taxon>Pseudomonadota</taxon>
        <taxon>Alphaproteobacteria</taxon>
        <taxon>Hyphomicrobiales</taxon>
        <taxon>Nitrobacteraceae</taxon>
        <taxon>Bradyrhizobium</taxon>
    </lineage>
</organism>
<dbReference type="InterPro" id="IPR021529">
    <property type="entry name" value="DUF2798"/>
</dbReference>
<keyword evidence="1" id="KW-1133">Transmembrane helix</keyword>
<dbReference type="Pfam" id="PF11391">
    <property type="entry name" value="DUF2798"/>
    <property type="match status" value="1"/>
</dbReference>
<keyword evidence="3" id="KW-1185">Reference proteome</keyword>
<keyword evidence="1" id="KW-0472">Membrane</keyword>
<dbReference type="AlphaFoldDB" id="A0A5D3K7J9"/>
<feature type="transmembrane region" description="Helical" evidence="1">
    <location>
        <begin position="40"/>
        <end position="62"/>
    </location>
</feature>
<dbReference type="RefSeq" id="WP_148776586.1">
    <property type="nucleotide sequence ID" value="NZ_VSSS01000057.1"/>
</dbReference>
<name>A0A5D3K7J9_9BRAD</name>
<gene>
    <name evidence="2" type="ORF">FXB40_33655</name>
</gene>
<sequence>MSAIPRKYSDLVFWILQSGLTCAIAAAIASYPLVDSGHVLAYWIQSWLFSWLVMLPAVLFAAPFIRRLVVTLTGDG</sequence>
<reference evidence="2 3" key="1">
    <citation type="submission" date="2019-08" db="EMBL/GenBank/DDBJ databases">
        <title>Bradyrhizobium hipponensis sp. nov., a rhizobium isolated from a Lupinus angustifolius root nodule in Tunisia.</title>
        <authorList>
            <person name="Off K."/>
            <person name="Rejili M."/>
            <person name="Mars M."/>
            <person name="Brachmann A."/>
            <person name="Marin M."/>
        </authorList>
    </citation>
    <scope>NUCLEOTIDE SEQUENCE [LARGE SCALE GENOMIC DNA]</scope>
    <source>
        <strain evidence="2 3">CTAW71</strain>
    </source>
</reference>